<reference evidence="9" key="2">
    <citation type="submission" date="2016-10" db="EMBL/GenBank/DDBJ databases">
        <authorList>
            <person name="Varghese N."/>
            <person name="Submissions S."/>
        </authorList>
    </citation>
    <scope>NUCLEOTIDE SEQUENCE [LARGE SCALE GENOMIC DNA]</scope>
    <source>
        <strain evidence="9">MO64</strain>
    </source>
</reference>
<proteinExistence type="inferred from homology"/>
<dbReference type="Proteomes" id="UP000198725">
    <property type="component" value="Unassembled WGS sequence"/>
</dbReference>
<dbReference type="HAMAP" id="MF_00081">
    <property type="entry name" value="HrcA"/>
    <property type="match status" value="1"/>
</dbReference>
<dbReference type="Proteomes" id="UP000321807">
    <property type="component" value="Chromosome"/>
</dbReference>
<dbReference type="Gene3D" id="1.10.10.10">
    <property type="entry name" value="Winged helix-like DNA-binding domain superfamily/Winged helix DNA-binding domain"/>
    <property type="match status" value="1"/>
</dbReference>
<reference evidence="8" key="1">
    <citation type="submission" date="2016-10" db="EMBL/GenBank/DDBJ databases">
        <authorList>
            <person name="de Groot N.N."/>
        </authorList>
    </citation>
    <scope>NUCLEOTIDE SEQUENCE [LARGE SCALE GENOMIC DNA]</scope>
    <source>
        <strain evidence="8">MO64</strain>
    </source>
</reference>
<dbReference type="EMBL" id="CP042807">
    <property type="protein sequence ID" value="QEE24714.1"/>
    <property type="molecule type" value="Genomic_DNA"/>
</dbReference>
<protein>
    <recommendedName>
        <fullName evidence="5">Heat-inducible transcription repressor HrcA</fullName>
    </recommendedName>
</protein>
<comment type="function">
    <text evidence="5">Negative regulator of class I heat shock genes (grpE-dnaK-dnaJ and groELS operons). Prevents heat-shock induction of these operons.</text>
</comment>
<reference evidence="7 10" key="3">
    <citation type="submission" date="2019-08" db="EMBL/GenBank/DDBJ databases">
        <title>Complete genome sequence of Rhodanobacter glycinis strain T01E-68 isolated from tomato root.</title>
        <authorList>
            <person name="Weon H.-Y."/>
            <person name="Lee S.A."/>
        </authorList>
    </citation>
    <scope>NUCLEOTIDE SEQUENCE [LARGE SCALE GENOMIC DNA]</scope>
    <source>
        <strain evidence="7 10">T01E-68</strain>
    </source>
</reference>
<gene>
    <name evidence="5 7" type="primary">hrcA</name>
    <name evidence="7" type="ORF">CS053_09530</name>
    <name evidence="8" type="ORF">SAMN05192579_101336</name>
</gene>
<keyword evidence="1 5" id="KW-0678">Repressor</keyword>
<accession>A0A1I3Y5S3</accession>
<dbReference type="Gene3D" id="3.30.390.60">
    <property type="entry name" value="Heat-inducible transcription repressor hrca homolog, domain 3"/>
    <property type="match status" value="1"/>
</dbReference>
<dbReference type="GO" id="GO:0045892">
    <property type="term" value="P:negative regulation of DNA-templated transcription"/>
    <property type="evidence" value="ECO:0007669"/>
    <property type="project" value="UniProtKB-UniRule"/>
</dbReference>
<organism evidence="8 9">
    <name type="scientific">Rhodanobacter glycinis</name>
    <dbReference type="NCBI Taxonomy" id="582702"/>
    <lineage>
        <taxon>Bacteria</taxon>
        <taxon>Pseudomonadati</taxon>
        <taxon>Pseudomonadota</taxon>
        <taxon>Gammaproteobacteria</taxon>
        <taxon>Lysobacterales</taxon>
        <taxon>Rhodanobacteraceae</taxon>
        <taxon>Rhodanobacter</taxon>
    </lineage>
</organism>
<dbReference type="AlphaFoldDB" id="A0A1I3Y5S3"/>
<dbReference type="SUPFAM" id="SSF46785">
    <property type="entry name" value="Winged helix' DNA-binding domain"/>
    <property type="match status" value="1"/>
</dbReference>
<evidence type="ECO:0000256" key="1">
    <source>
        <dbReference type="ARBA" id="ARBA00022491"/>
    </source>
</evidence>
<dbReference type="Gene3D" id="3.30.450.40">
    <property type="match status" value="1"/>
</dbReference>
<comment type="similarity">
    <text evidence="5">Belongs to the HrcA family.</text>
</comment>
<dbReference type="InterPro" id="IPR036388">
    <property type="entry name" value="WH-like_DNA-bd_sf"/>
</dbReference>
<evidence type="ECO:0000256" key="3">
    <source>
        <dbReference type="ARBA" id="ARBA00023016"/>
    </source>
</evidence>
<dbReference type="InterPro" id="IPR036390">
    <property type="entry name" value="WH_DNA-bd_sf"/>
</dbReference>
<dbReference type="PANTHER" id="PTHR34824:SF1">
    <property type="entry name" value="HEAT-INDUCIBLE TRANSCRIPTION REPRESSOR HRCA"/>
    <property type="match status" value="1"/>
</dbReference>
<feature type="domain" description="Heat-inducible transcription repressor HrcA C-terminal" evidence="6">
    <location>
        <begin position="113"/>
        <end position="333"/>
    </location>
</feature>
<dbReference type="InterPro" id="IPR029016">
    <property type="entry name" value="GAF-like_dom_sf"/>
</dbReference>
<evidence type="ECO:0000313" key="8">
    <source>
        <dbReference type="EMBL" id="SFK27112.1"/>
    </source>
</evidence>
<sequence>MSFLNSHLDLDARARRLLRTLIAQYLLDGEPVGSRTLSRSSGLAVSPATIRNIMSDLEDAGLVASPHTSAGRVPTPRGLRLFVDSLIELQPLPHEDMARLRRELPPQPTTTRDLLGNVSTLLSAMTHFAGVVTVPRQADFPLRHIDFVPLPDARVLVILVFSDNQVQNRIVQLAKPLDGSELEQAANYINAHFVGLRVDDIRAHLLGELRETGSELNRLLASAMELTTASFAPQVGGDDVLVSGQTNLMGYAELADLDRLRDLFEAFQKKNELLQLMEVCARAPGVRLFIGEESGFTALDGCSVVTASYGTQGRVLGAVGVIGPTRMAYERVIPVVQATAGLLSDALNRAATAS</sequence>
<evidence type="ECO:0000313" key="9">
    <source>
        <dbReference type="Proteomes" id="UP000198725"/>
    </source>
</evidence>
<keyword evidence="2 5" id="KW-0805">Transcription regulation</keyword>
<dbReference type="PIRSF" id="PIRSF005485">
    <property type="entry name" value="HrcA"/>
    <property type="match status" value="1"/>
</dbReference>
<dbReference type="SUPFAM" id="SSF55781">
    <property type="entry name" value="GAF domain-like"/>
    <property type="match status" value="1"/>
</dbReference>
<evidence type="ECO:0000256" key="4">
    <source>
        <dbReference type="ARBA" id="ARBA00023163"/>
    </source>
</evidence>
<dbReference type="KEGG" id="rgl:CS053_09530"/>
<evidence type="ECO:0000256" key="2">
    <source>
        <dbReference type="ARBA" id="ARBA00023015"/>
    </source>
</evidence>
<dbReference type="RefSeq" id="WP_008216693.1">
    <property type="nucleotide sequence ID" value="NZ_CP042807.1"/>
</dbReference>
<dbReference type="EMBL" id="FOSR01000001">
    <property type="protein sequence ID" value="SFK27112.1"/>
    <property type="molecule type" value="Genomic_DNA"/>
</dbReference>
<evidence type="ECO:0000256" key="5">
    <source>
        <dbReference type="HAMAP-Rule" id="MF_00081"/>
    </source>
</evidence>
<keyword evidence="9" id="KW-1185">Reference proteome</keyword>
<dbReference type="PANTHER" id="PTHR34824">
    <property type="entry name" value="HEAT-INDUCIBLE TRANSCRIPTION REPRESSOR HRCA"/>
    <property type="match status" value="1"/>
</dbReference>
<dbReference type="InterPro" id="IPR021153">
    <property type="entry name" value="HrcA_C"/>
</dbReference>
<name>A0A1I3Y5S3_9GAMM</name>
<keyword evidence="4 5" id="KW-0804">Transcription</keyword>
<dbReference type="Pfam" id="PF01628">
    <property type="entry name" value="HrcA"/>
    <property type="match status" value="1"/>
</dbReference>
<dbReference type="GO" id="GO:0003677">
    <property type="term" value="F:DNA binding"/>
    <property type="evidence" value="ECO:0007669"/>
    <property type="project" value="InterPro"/>
</dbReference>
<evidence type="ECO:0000259" key="6">
    <source>
        <dbReference type="Pfam" id="PF01628"/>
    </source>
</evidence>
<dbReference type="InterPro" id="IPR002571">
    <property type="entry name" value="HrcA"/>
</dbReference>
<dbReference type="InterPro" id="IPR023120">
    <property type="entry name" value="WHTH_transcript_rep_HrcA_IDD"/>
</dbReference>
<keyword evidence="3 5" id="KW-0346">Stress response</keyword>
<evidence type="ECO:0000313" key="7">
    <source>
        <dbReference type="EMBL" id="QEE24714.1"/>
    </source>
</evidence>
<evidence type="ECO:0000313" key="10">
    <source>
        <dbReference type="Proteomes" id="UP000321807"/>
    </source>
</evidence>
<dbReference type="NCBIfam" id="TIGR00331">
    <property type="entry name" value="hrcA"/>
    <property type="match status" value="1"/>
</dbReference>